<protein>
    <submittedName>
        <fullName evidence="1">HAD superfamily hydrolase (TIGR01450 family)</fullName>
    </submittedName>
</protein>
<dbReference type="SUPFAM" id="SSF56784">
    <property type="entry name" value="HAD-like"/>
    <property type="match status" value="1"/>
</dbReference>
<dbReference type="NCBIfam" id="TIGR01460">
    <property type="entry name" value="HAD-SF-IIA"/>
    <property type="match status" value="1"/>
</dbReference>
<dbReference type="AlphaFoldDB" id="A0A4Q8AC90"/>
<dbReference type="PANTHER" id="PTHR19288">
    <property type="entry name" value="4-NITROPHENYLPHOSPHATASE-RELATED"/>
    <property type="match status" value="1"/>
</dbReference>
<dbReference type="Gene3D" id="3.40.50.1000">
    <property type="entry name" value="HAD superfamily/HAD-like"/>
    <property type="match status" value="2"/>
</dbReference>
<dbReference type="Pfam" id="PF13344">
    <property type="entry name" value="Hydrolase_6"/>
    <property type="match status" value="1"/>
</dbReference>
<evidence type="ECO:0000313" key="1">
    <source>
        <dbReference type="EMBL" id="RZU61817.1"/>
    </source>
</evidence>
<dbReference type="PANTHER" id="PTHR19288:SF95">
    <property type="entry name" value="D-GLYCEROL 3-PHOSPHATE PHOSPHATASE"/>
    <property type="match status" value="1"/>
</dbReference>
<dbReference type="InterPro" id="IPR006357">
    <property type="entry name" value="HAD-SF_hydro_IIA"/>
</dbReference>
<dbReference type="RefSeq" id="WP_130450277.1">
    <property type="nucleotide sequence ID" value="NZ_SHLA01000001.1"/>
</dbReference>
<reference evidence="1 2" key="1">
    <citation type="submission" date="2019-02" db="EMBL/GenBank/DDBJ databases">
        <title>Sequencing the genomes of 1000 actinobacteria strains.</title>
        <authorList>
            <person name="Klenk H.-P."/>
        </authorList>
    </citation>
    <scope>NUCLEOTIDE SEQUENCE [LARGE SCALE GENOMIC DNA]</scope>
    <source>
        <strain evidence="1 2">DSM 17364</strain>
    </source>
</reference>
<proteinExistence type="predicted"/>
<name>A0A4Q8AC90_9MICC</name>
<dbReference type="InterPro" id="IPR036412">
    <property type="entry name" value="HAD-like_sf"/>
</dbReference>
<dbReference type="InterPro" id="IPR023214">
    <property type="entry name" value="HAD_sf"/>
</dbReference>
<dbReference type="Pfam" id="PF13242">
    <property type="entry name" value="Hydrolase_like"/>
    <property type="match status" value="1"/>
</dbReference>
<gene>
    <name evidence="1" type="ORF">EV380_1396</name>
</gene>
<dbReference type="OrthoDB" id="3400930at2"/>
<accession>A0A4Q8AC90</accession>
<dbReference type="EMBL" id="SHLA01000001">
    <property type="protein sequence ID" value="RZU61817.1"/>
    <property type="molecule type" value="Genomic_DNA"/>
</dbReference>
<dbReference type="GO" id="GO:0016791">
    <property type="term" value="F:phosphatase activity"/>
    <property type="evidence" value="ECO:0007669"/>
    <property type="project" value="TreeGrafter"/>
</dbReference>
<dbReference type="Proteomes" id="UP000292685">
    <property type="component" value="Unassembled WGS sequence"/>
</dbReference>
<dbReference type="GO" id="GO:0005737">
    <property type="term" value="C:cytoplasm"/>
    <property type="evidence" value="ECO:0007669"/>
    <property type="project" value="TreeGrafter"/>
</dbReference>
<evidence type="ECO:0000313" key="2">
    <source>
        <dbReference type="Proteomes" id="UP000292685"/>
    </source>
</evidence>
<sequence length="324" mass="33396">MLIGDYDAVLSDLDGVVYAGAGAIDGAVESLDALAGHGVALGYITNNASRSPAAVAEHLRELGAPATAETVFGSADAGAELLAGHIDAGANVLVTGSDYLRECVTRLGFHVVGSHEEEPAAVVQGFHPALGWADLAEAAYAVSRGAFWVATNTDMTIPRAEGIAPGNGSLVQAVANATGSEPVVAGKPQAHLFERAARELGATRPLVVGDRLDTDILGGNRAGFDTAAVLTGIDTTRSIISAVPDERPVFLLGSLTGLYEPYPAVEITEDDDIARATCGAASARADDDGVRLSDEGLDAWRAACAAWWARHPGSARTPRIDFQD</sequence>
<comment type="caution">
    <text evidence="1">The sequence shown here is derived from an EMBL/GenBank/DDBJ whole genome shotgun (WGS) entry which is preliminary data.</text>
</comment>
<keyword evidence="2" id="KW-1185">Reference proteome</keyword>
<keyword evidence="1" id="KW-0378">Hydrolase</keyword>
<organism evidence="1 2">
    <name type="scientific">Zhihengliuella halotolerans</name>
    <dbReference type="NCBI Taxonomy" id="370736"/>
    <lineage>
        <taxon>Bacteria</taxon>
        <taxon>Bacillati</taxon>
        <taxon>Actinomycetota</taxon>
        <taxon>Actinomycetes</taxon>
        <taxon>Micrococcales</taxon>
        <taxon>Micrococcaceae</taxon>
        <taxon>Zhihengliuella</taxon>
    </lineage>
</organism>